<dbReference type="PRINTS" id="PR00035">
    <property type="entry name" value="HTHGNTR"/>
</dbReference>
<dbReference type="SUPFAM" id="SSF46785">
    <property type="entry name" value="Winged helix' DNA-binding domain"/>
    <property type="match status" value="1"/>
</dbReference>
<dbReference type="Proteomes" id="UP000198917">
    <property type="component" value="Unassembled WGS sequence"/>
</dbReference>
<dbReference type="AlphaFoldDB" id="A0A7Z7BRL2"/>
<keyword evidence="2" id="KW-0238">DNA-binding</keyword>
<reference evidence="5 6" key="1">
    <citation type="submission" date="2016-10" db="EMBL/GenBank/DDBJ databases">
        <authorList>
            <person name="Varghese N."/>
            <person name="Submissions S."/>
        </authorList>
    </citation>
    <scope>NUCLEOTIDE SEQUENCE [LARGE SCALE GENOMIC DNA]</scope>
    <source>
        <strain evidence="5 6">PDC82</strain>
    </source>
</reference>
<dbReference type="InterPro" id="IPR011663">
    <property type="entry name" value="UTRA"/>
</dbReference>
<dbReference type="PROSITE" id="PS50949">
    <property type="entry name" value="HTH_GNTR"/>
    <property type="match status" value="1"/>
</dbReference>
<evidence type="ECO:0000256" key="2">
    <source>
        <dbReference type="ARBA" id="ARBA00023125"/>
    </source>
</evidence>
<dbReference type="GO" id="GO:0003677">
    <property type="term" value="F:DNA binding"/>
    <property type="evidence" value="ECO:0007669"/>
    <property type="project" value="UniProtKB-KW"/>
</dbReference>
<dbReference type="Pfam" id="PF07702">
    <property type="entry name" value="UTRA"/>
    <property type="match status" value="1"/>
</dbReference>
<dbReference type="SUPFAM" id="SSF64288">
    <property type="entry name" value="Chorismate lyase-like"/>
    <property type="match status" value="1"/>
</dbReference>
<dbReference type="Pfam" id="PF00392">
    <property type="entry name" value="GntR"/>
    <property type="match status" value="1"/>
</dbReference>
<dbReference type="InterPro" id="IPR036388">
    <property type="entry name" value="WH-like_DNA-bd_sf"/>
</dbReference>
<dbReference type="PANTHER" id="PTHR44846">
    <property type="entry name" value="MANNOSYL-D-GLYCERATE TRANSPORT/METABOLISM SYSTEM REPRESSOR MNGR-RELATED"/>
    <property type="match status" value="1"/>
</dbReference>
<dbReference type="GO" id="GO:0003700">
    <property type="term" value="F:DNA-binding transcription factor activity"/>
    <property type="evidence" value="ECO:0007669"/>
    <property type="project" value="InterPro"/>
</dbReference>
<sequence length="258" mass="28027">MQNIDRASAEPYYLQLARIIEDQIKAGKYKVGDRVPGETELCRSFDLARSTVRETLRALEQQRLIRLVPRRGAFVSDPAENRWKLQVTQGFLETGAHSPDRVIETAVLRAGFELLPDFAAESLGIARGENGFVIERIRHIDGKAAMHSTNFLPADVGGSLIGKPVLEGLASLNRTLAQAGFSIFAARREVAAIGAPADTAKHLGLARGAPVLFVQSTSRSDAGRVFDFYRSFVRSDVVTISVDAEAQTESGQSASDGE</sequence>
<dbReference type="InterPro" id="IPR028978">
    <property type="entry name" value="Chorismate_lyase_/UTRA_dom_sf"/>
</dbReference>
<dbReference type="InterPro" id="IPR050679">
    <property type="entry name" value="Bact_HTH_transcr_reg"/>
</dbReference>
<evidence type="ECO:0000313" key="6">
    <source>
        <dbReference type="Proteomes" id="UP000198917"/>
    </source>
</evidence>
<dbReference type="SMART" id="SM00866">
    <property type="entry name" value="UTRA"/>
    <property type="match status" value="1"/>
</dbReference>
<dbReference type="SMART" id="SM00345">
    <property type="entry name" value="HTH_GNTR"/>
    <property type="match status" value="1"/>
</dbReference>
<proteinExistence type="predicted"/>
<feature type="domain" description="HTH gntR-type" evidence="4">
    <location>
        <begin position="10"/>
        <end position="78"/>
    </location>
</feature>
<dbReference type="PANTHER" id="PTHR44846:SF1">
    <property type="entry name" value="MANNOSYL-D-GLYCERATE TRANSPORT_METABOLISM SYSTEM REPRESSOR MNGR-RELATED"/>
    <property type="match status" value="1"/>
</dbReference>
<evidence type="ECO:0000259" key="4">
    <source>
        <dbReference type="PROSITE" id="PS50949"/>
    </source>
</evidence>
<gene>
    <name evidence="5" type="ORF">SAMN05428983_4528</name>
</gene>
<dbReference type="Gene3D" id="3.40.1410.10">
    <property type="entry name" value="Chorismate lyase-like"/>
    <property type="match status" value="1"/>
</dbReference>
<dbReference type="Gene3D" id="1.10.10.10">
    <property type="entry name" value="Winged helix-like DNA-binding domain superfamily/Winged helix DNA-binding domain"/>
    <property type="match status" value="1"/>
</dbReference>
<protein>
    <submittedName>
        <fullName evidence="5">GntR family transcriptional regulator</fullName>
    </submittedName>
</protein>
<name>A0A7Z7BRL2_9HYPH</name>
<dbReference type="CDD" id="cd07377">
    <property type="entry name" value="WHTH_GntR"/>
    <property type="match status" value="1"/>
</dbReference>
<accession>A0A7Z7BRL2</accession>
<dbReference type="GO" id="GO:0045892">
    <property type="term" value="P:negative regulation of DNA-templated transcription"/>
    <property type="evidence" value="ECO:0007669"/>
    <property type="project" value="TreeGrafter"/>
</dbReference>
<dbReference type="InterPro" id="IPR036390">
    <property type="entry name" value="WH_DNA-bd_sf"/>
</dbReference>
<evidence type="ECO:0000313" key="5">
    <source>
        <dbReference type="EMBL" id="SDK31307.1"/>
    </source>
</evidence>
<evidence type="ECO:0000256" key="3">
    <source>
        <dbReference type="ARBA" id="ARBA00023163"/>
    </source>
</evidence>
<keyword evidence="3" id="KW-0804">Transcription</keyword>
<dbReference type="InterPro" id="IPR000524">
    <property type="entry name" value="Tscrpt_reg_HTH_GntR"/>
</dbReference>
<organism evidence="5 6">
    <name type="scientific">Agrobacterium fabrum</name>
    <dbReference type="NCBI Taxonomy" id="1176649"/>
    <lineage>
        <taxon>Bacteria</taxon>
        <taxon>Pseudomonadati</taxon>
        <taxon>Pseudomonadota</taxon>
        <taxon>Alphaproteobacteria</taxon>
        <taxon>Hyphomicrobiales</taxon>
        <taxon>Rhizobiaceae</taxon>
        <taxon>Rhizobium/Agrobacterium group</taxon>
        <taxon>Agrobacterium</taxon>
        <taxon>Agrobacterium tumefaciens complex</taxon>
    </lineage>
</organism>
<dbReference type="RefSeq" id="WP_092734375.1">
    <property type="nucleotide sequence ID" value="NZ_FNEW01000007.1"/>
</dbReference>
<comment type="caution">
    <text evidence="5">The sequence shown here is derived from an EMBL/GenBank/DDBJ whole genome shotgun (WGS) entry which is preliminary data.</text>
</comment>
<dbReference type="EMBL" id="FNEW01000007">
    <property type="protein sequence ID" value="SDK31307.1"/>
    <property type="molecule type" value="Genomic_DNA"/>
</dbReference>
<evidence type="ECO:0000256" key="1">
    <source>
        <dbReference type="ARBA" id="ARBA00023015"/>
    </source>
</evidence>
<keyword evidence="1" id="KW-0805">Transcription regulation</keyword>